<gene>
    <name evidence="2" type="ORF">FHR34_007240</name>
</gene>
<keyword evidence="3" id="KW-1185">Reference proteome</keyword>
<dbReference type="Proteomes" id="UP000540506">
    <property type="component" value="Unassembled WGS sequence"/>
</dbReference>
<reference evidence="2 3" key="1">
    <citation type="submission" date="2020-08" db="EMBL/GenBank/DDBJ databases">
        <title>Sequencing the genomes of 1000 actinobacteria strains.</title>
        <authorList>
            <person name="Klenk H.-P."/>
        </authorList>
    </citation>
    <scope>NUCLEOTIDE SEQUENCE [LARGE SCALE GENOMIC DNA]</scope>
    <source>
        <strain evidence="2 3">DSM 41654</strain>
    </source>
</reference>
<name>A0A7W7RA92_KITKI</name>
<proteinExistence type="predicted"/>
<protein>
    <submittedName>
        <fullName evidence="2">DNA-binding transcriptional ArsR family regulator</fullName>
    </submittedName>
</protein>
<evidence type="ECO:0000313" key="2">
    <source>
        <dbReference type="EMBL" id="MBB4928145.1"/>
    </source>
</evidence>
<feature type="region of interest" description="Disordered" evidence="1">
    <location>
        <begin position="82"/>
        <end position="130"/>
    </location>
</feature>
<accession>A0A7W7RA92</accession>
<dbReference type="GO" id="GO:0003677">
    <property type="term" value="F:DNA binding"/>
    <property type="evidence" value="ECO:0007669"/>
    <property type="project" value="UniProtKB-KW"/>
</dbReference>
<sequence length="186" mass="20109">MHLRKHPPGAASSCFSQRCRGLLSKRLVSQPLADHMRAELVTDAFQDRGRLWRLLSAVIPSDNRAQHCPEGVTRTCHELGISRSRGAVRNQRRQRRPGVQHLPPDARRHQARSTGPQPATPTSLCATRAGPLVSQRWTAAPGTSREARSFCVAGPAGVPALARSSPVASWSGRTAPRIGIAPIGDT</sequence>
<dbReference type="EMBL" id="JACHJV010000002">
    <property type="protein sequence ID" value="MBB4928145.1"/>
    <property type="molecule type" value="Genomic_DNA"/>
</dbReference>
<organism evidence="2 3">
    <name type="scientific">Kitasatospora kifunensis</name>
    <name type="common">Streptomyces kifunensis</name>
    <dbReference type="NCBI Taxonomy" id="58351"/>
    <lineage>
        <taxon>Bacteria</taxon>
        <taxon>Bacillati</taxon>
        <taxon>Actinomycetota</taxon>
        <taxon>Actinomycetes</taxon>
        <taxon>Kitasatosporales</taxon>
        <taxon>Streptomycetaceae</taxon>
        <taxon>Kitasatospora</taxon>
    </lineage>
</organism>
<keyword evidence="2" id="KW-0238">DNA-binding</keyword>
<dbReference type="AlphaFoldDB" id="A0A7W7RA92"/>
<feature type="compositionally biased region" description="Polar residues" evidence="1">
    <location>
        <begin position="112"/>
        <end position="125"/>
    </location>
</feature>
<evidence type="ECO:0000256" key="1">
    <source>
        <dbReference type="SAM" id="MobiDB-lite"/>
    </source>
</evidence>
<comment type="caution">
    <text evidence="2">The sequence shown here is derived from an EMBL/GenBank/DDBJ whole genome shotgun (WGS) entry which is preliminary data.</text>
</comment>
<evidence type="ECO:0000313" key="3">
    <source>
        <dbReference type="Proteomes" id="UP000540506"/>
    </source>
</evidence>